<dbReference type="GO" id="GO:0017147">
    <property type="term" value="F:Wnt-protein binding"/>
    <property type="evidence" value="ECO:0007669"/>
    <property type="project" value="TreeGrafter"/>
</dbReference>
<keyword evidence="3" id="KW-1185">Reference proteome</keyword>
<dbReference type="PANTHER" id="PTHR46513">
    <property type="entry name" value="VITELLOGENIN RECEPTOR-LIKE PROTEIN-RELATED-RELATED"/>
    <property type="match status" value="1"/>
</dbReference>
<dbReference type="InterPro" id="IPR050778">
    <property type="entry name" value="Cueball_EGF_LRP_Nidogen"/>
</dbReference>
<evidence type="ECO:0000256" key="1">
    <source>
        <dbReference type="ARBA" id="ARBA00022536"/>
    </source>
</evidence>
<dbReference type="InterPro" id="IPR011042">
    <property type="entry name" value="6-blade_b-propeller_TolB-like"/>
</dbReference>
<protein>
    <submittedName>
        <fullName evidence="4">Low-density lipoprotein receptor-related protein 2-like isoform X1</fullName>
    </submittedName>
</protein>
<keyword evidence="1" id="KW-0245">EGF-like domain</keyword>
<evidence type="ECO:0000313" key="4">
    <source>
        <dbReference type="RefSeq" id="XP_011498524.1"/>
    </source>
</evidence>
<dbReference type="InterPro" id="IPR000033">
    <property type="entry name" value="LDLR_classB_rpt"/>
</dbReference>
<dbReference type="GO" id="GO:0005886">
    <property type="term" value="C:plasma membrane"/>
    <property type="evidence" value="ECO:0007669"/>
    <property type="project" value="TreeGrafter"/>
</dbReference>
<dbReference type="Gene3D" id="2.120.10.30">
    <property type="entry name" value="TolB, C-terminal domain"/>
    <property type="match status" value="2"/>
</dbReference>
<gene>
    <name evidence="4" type="primary">LOC105362732</name>
</gene>
<dbReference type="GO" id="GO:0060070">
    <property type="term" value="P:canonical Wnt signaling pathway"/>
    <property type="evidence" value="ECO:0007669"/>
    <property type="project" value="TreeGrafter"/>
</dbReference>
<accession>A0AAJ7DW22</accession>
<dbReference type="SUPFAM" id="SSF63825">
    <property type="entry name" value="YWTD domain"/>
    <property type="match status" value="2"/>
</dbReference>
<dbReference type="GeneID" id="105362732"/>
<evidence type="ECO:0000313" key="3">
    <source>
        <dbReference type="Proteomes" id="UP000695007"/>
    </source>
</evidence>
<dbReference type="PANTHER" id="PTHR46513:SF13">
    <property type="entry name" value="EGF-LIKE DOMAIN-CONTAINING PROTEIN"/>
    <property type="match status" value="1"/>
</dbReference>
<proteinExistence type="predicted"/>
<name>A0AAJ7DW22_9HYME</name>
<dbReference type="Proteomes" id="UP000695007">
    <property type="component" value="Unplaced"/>
</dbReference>
<dbReference type="AlphaFoldDB" id="A0AAJ7DW22"/>
<evidence type="ECO:0000256" key="2">
    <source>
        <dbReference type="ARBA" id="ARBA00022737"/>
    </source>
</evidence>
<dbReference type="GO" id="GO:0042813">
    <property type="term" value="F:Wnt receptor activity"/>
    <property type="evidence" value="ECO:0007669"/>
    <property type="project" value="TreeGrafter"/>
</dbReference>
<dbReference type="KEGG" id="csol:105362732"/>
<reference evidence="4" key="1">
    <citation type="submission" date="2025-08" db="UniProtKB">
        <authorList>
            <consortium name="RefSeq"/>
        </authorList>
    </citation>
    <scope>IDENTIFICATION</scope>
</reference>
<dbReference type="SMART" id="SM00135">
    <property type="entry name" value="LY"/>
    <property type="match status" value="3"/>
</dbReference>
<sequence>MVIKYLEFFIFFEVMCIYTNAIVINSIDKKVITDDSTPRLFYIKENSGLVHVSSFESGIVSRLQHGEHAVAVDYHYPMNLLFWTTSTGIVYSCSLYQLKNVTRVYSDDNWQPVSFAVDYLSDRLYILDATTNTLRLLGLDGQHPIILAVGARYFQPTHIELDSNQGYVFLFDDRYGHILRMNIDGSKSILLNPYSCKIKNHGVKITLDRINKRIIVASRIHKKIFTIDYNGNILNTVLEPQNGVLSMSITRNHLFWVNAAYYSFGTSFVDGSVYKCDYKEARGCRNGSISILHESLPGIRVLVLKAVEPDNQKRTAWYNLESEVRVCQQLRLGDGCACEIGWSLANDSKRCRRIDEFFIYEDNQIVHSMCFKNEQLSRCQAIAPFKANLQFKINQRTGFTYDATTRLLYYGGKESIYRVNVDTAESKRLLYQKGVFYGPMTLDWITKNLYYTEIEWRGNVTYYILKVMLARTDDPKRIEESTSLLWEFGKIDSLMIHPNQGYLFVSTFDNKIQKYRLIRFNADARNLTVLTALSDFKFISLDYSEDRIYALNVNDSSILSTDLKGQELIQIANASSIIHNVTGFLVHNDVIYVKNHTNIYQFNKTNNKYLGEVDIFPYDRNMSMNFAVHSPNIFKTNNSRNPCVENNGNCENFCFALPQSEKEYTSLRKLCKCFDGIKCNAKQINK</sequence>
<organism evidence="3 4">
    <name type="scientific">Ceratosolen solmsi marchali</name>
    <dbReference type="NCBI Taxonomy" id="326594"/>
    <lineage>
        <taxon>Eukaryota</taxon>
        <taxon>Metazoa</taxon>
        <taxon>Ecdysozoa</taxon>
        <taxon>Arthropoda</taxon>
        <taxon>Hexapoda</taxon>
        <taxon>Insecta</taxon>
        <taxon>Pterygota</taxon>
        <taxon>Neoptera</taxon>
        <taxon>Endopterygota</taxon>
        <taxon>Hymenoptera</taxon>
        <taxon>Apocrita</taxon>
        <taxon>Proctotrupomorpha</taxon>
        <taxon>Chalcidoidea</taxon>
        <taxon>Agaonidae</taxon>
        <taxon>Agaoninae</taxon>
        <taxon>Ceratosolen</taxon>
    </lineage>
</organism>
<dbReference type="RefSeq" id="XP_011498524.1">
    <property type="nucleotide sequence ID" value="XM_011500222.1"/>
</dbReference>
<keyword evidence="2" id="KW-0677">Repeat</keyword>